<gene>
    <name evidence="2" type="ORF">ALC57_16421</name>
</gene>
<organism evidence="2 3">
    <name type="scientific">Trachymyrmex cornetzi</name>
    <dbReference type="NCBI Taxonomy" id="471704"/>
    <lineage>
        <taxon>Eukaryota</taxon>
        <taxon>Metazoa</taxon>
        <taxon>Ecdysozoa</taxon>
        <taxon>Arthropoda</taxon>
        <taxon>Hexapoda</taxon>
        <taxon>Insecta</taxon>
        <taxon>Pterygota</taxon>
        <taxon>Neoptera</taxon>
        <taxon>Endopterygota</taxon>
        <taxon>Hymenoptera</taxon>
        <taxon>Apocrita</taxon>
        <taxon>Aculeata</taxon>
        <taxon>Formicoidea</taxon>
        <taxon>Formicidae</taxon>
        <taxon>Myrmicinae</taxon>
        <taxon>Trachymyrmex</taxon>
    </lineage>
</organism>
<feature type="compositionally biased region" description="Basic and acidic residues" evidence="1">
    <location>
        <begin position="24"/>
        <end position="37"/>
    </location>
</feature>
<sequence length="103" mass="11539">MKGRRHPLPPTAHRNPAVGAARRTLQDDDSPPRKRELYGGGLLLPLHPEGPWVRMKQRKALRAATIDARHQSHPACRIQGARRDSDSQGRTRSARGLATNQER</sequence>
<dbReference type="Proteomes" id="UP000078492">
    <property type="component" value="Unassembled WGS sequence"/>
</dbReference>
<keyword evidence="3" id="KW-1185">Reference proteome</keyword>
<evidence type="ECO:0000256" key="1">
    <source>
        <dbReference type="SAM" id="MobiDB-lite"/>
    </source>
</evidence>
<reference evidence="2 3" key="1">
    <citation type="submission" date="2015-09" db="EMBL/GenBank/DDBJ databases">
        <title>Trachymyrmex cornetzi WGS genome.</title>
        <authorList>
            <person name="Nygaard S."/>
            <person name="Hu H."/>
            <person name="Boomsma J."/>
            <person name="Zhang G."/>
        </authorList>
    </citation>
    <scope>NUCLEOTIDE SEQUENCE [LARGE SCALE GENOMIC DNA]</scope>
    <source>
        <strain evidence="2">Tcor2-1</strain>
        <tissue evidence="2">Whole body</tissue>
    </source>
</reference>
<protein>
    <submittedName>
        <fullName evidence="2">Uncharacterized protein</fullName>
    </submittedName>
</protein>
<proteinExistence type="predicted"/>
<feature type="region of interest" description="Disordered" evidence="1">
    <location>
        <begin position="1"/>
        <end position="48"/>
    </location>
</feature>
<dbReference type="AlphaFoldDB" id="A0A151IV63"/>
<dbReference type="EMBL" id="KQ980924">
    <property type="protein sequence ID" value="KYN11408.1"/>
    <property type="molecule type" value="Genomic_DNA"/>
</dbReference>
<feature type="region of interest" description="Disordered" evidence="1">
    <location>
        <begin position="64"/>
        <end position="103"/>
    </location>
</feature>
<accession>A0A151IV63</accession>
<evidence type="ECO:0000313" key="3">
    <source>
        <dbReference type="Proteomes" id="UP000078492"/>
    </source>
</evidence>
<evidence type="ECO:0000313" key="2">
    <source>
        <dbReference type="EMBL" id="KYN11408.1"/>
    </source>
</evidence>
<name>A0A151IV63_9HYME</name>